<gene>
    <name evidence="1" type="ORF">GCM10022247_44240</name>
</gene>
<name>A0ABP7SU29_9PSEU</name>
<keyword evidence="2" id="KW-1185">Reference proteome</keyword>
<proteinExistence type="predicted"/>
<protein>
    <submittedName>
        <fullName evidence="1">Uncharacterized protein</fullName>
    </submittedName>
</protein>
<accession>A0ABP7SU29</accession>
<sequence>MPDGYLGCSARFAWVRLSDANAAHGATVPVTLKHQAAILLGYRILWCSLAKPAA</sequence>
<evidence type="ECO:0000313" key="2">
    <source>
        <dbReference type="Proteomes" id="UP001501747"/>
    </source>
</evidence>
<comment type="caution">
    <text evidence="1">The sequence shown here is derived from an EMBL/GenBank/DDBJ whole genome shotgun (WGS) entry which is preliminary data.</text>
</comment>
<dbReference type="Proteomes" id="UP001501747">
    <property type="component" value="Unassembled WGS sequence"/>
</dbReference>
<organism evidence="1 2">
    <name type="scientific">Allokutzneria multivorans</name>
    <dbReference type="NCBI Taxonomy" id="1142134"/>
    <lineage>
        <taxon>Bacteria</taxon>
        <taxon>Bacillati</taxon>
        <taxon>Actinomycetota</taxon>
        <taxon>Actinomycetes</taxon>
        <taxon>Pseudonocardiales</taxon>
        <taxon>Pseudonocardiaceae</taxon>
        <taxon>Allokutzneria</taxon>
    </lineage>
</organism>
<reference evidence="2" key="1">
    <citation type="journal article" date="2019" name="Int. J. Syst. Evol. Microbiol.">
        <title>The Global Catalogue of Microorganisms (GCM) 10K type strain sequencing project: providing services to taxonomists for standard genome sequencing and annotation.</title>
        <authorList>
            <consortium name="The Broad Institute Genomics Platform"/>
            <consortium name="The Broad Institute Genome Sequencing Center for Infectious Disease"/>
            <person name="Wu L."/>
            <person name="Ma J."/>
        </authorList>
    </citation>
    <scope>NUCLEOTIDE SEQUENCE [LARGE SCALE GENOMIC DNA]</scope>
    <source>
        <strain evidence="2">JCM 17342</strain>
    </source>
</reference>
<evidence type="ECO:0000313" key="1">
    <source>
        <dbReference type="EMBL" id="GAA4016335.1"/>
    </source>
</evidence>
<dbReference type="EMBL" id="BAABAL010000017">
    <property type="protein sequence ID" value="GAA4016335.1"/>
    <property type="molecule type" value="Genomic_DNA"/>
</dbReference>